<evidence type="ECO:0000256" key="1">
    <source>
        <dbReference type="SAM" id="Phobius"/>
    </source>
</evidence>
<dbReference type="RefSeq" id="WP_258213315.1">
    <property type="nucleotide sequence ID" value="NZ_JANQBD010000007.1"/>
</dbReference>
<keyword evidence="1" id="KW-0472">Membrane</keyword>
<accession>A0ABT1YEW1</accession>
<feature type="transmembrane region" description="Helical" evidence="1">
    <location>
        <begin position="114"/>
        <end position="140"/>
    </location>
</feature>
<evidence type="ECO:0000313" key="2">
    <source>
        <dbReference type="EMBL" id="MCR8631714.1"/>
    </source>
</evidence>
<dbReference type="EMBL" id="JANQBD010000007">
    <property type="protein sequence ID" value="MCR8631714.1"/>
    <property type="molecule type" value="Genomic_DNA"/>
</dbReference>
<gene>
    <name evidence="2" type="ORF">NV381_10910</name>
</gene>
<evidence type="ECO:0008006" key="4">
    <source>
        <dbReference type="Google" id="ProtNLM"/>
    </source>
</evidence>
<feature type="transmembrane region" description="Helical" evidence="1">
    <location>
        <begin position="41"/>
        <end position="61"/>
    </location>
</feature>
<feature type="transmembrane region" description="Helical" evidence="1">
    <location>
        <begin position="186"/>
        <end position="208"/>
    </location>
</feature>
<protein>
    <recommendedName>
        <fullName evidence="4">DUF4129 domain-containing protein</fullName>
    </recommendedName>
</protein>
<comment type="caution">
    <text evidence="2">The sequence shown here is derived from an EMBL/GenBank/DDBJ whole genome shotgun (WGS) entry which is preliminary data.</text>
</comment>
<feature type="transmembrane region" description="Helical" evidence="1">
    <location>
        <begin position="12"/>
        <end position="35"/>
    </location>
</feature>
<feature type="transmembrane region" description="Helical" evidence="1">
    <location>
        <begin position="146"/>
        <end position="165"/>
    </location>
</feature>
<dbReference type="Proteomes" id="UP001300012">
    <property type="component" value="Unassembled WGS sequence"/>
</dbReference>
<name>A0ABT1YEW1_9BACL</name>
<keyword evidence="1" id="KW-0812">Transmembrane</keyword>
<sequence>MKQSFWKGMGSCVIKGGVELLMGLPLLIMMAVYIVPGGISMWLWFLLLPLCYAAGYTGGSLLSLRKRYQLFLFIGIIGALASFVVFDTSYGFYLGLPIAAWLAARGVKLVTVPWYVLFPVTFYGIALVVYFLCSLIWSYVPILQPYSYLLLWGGLASLAITLLMTNQSNMKQETLSGDKEPVLATAVVWQNRILIFIVMALILIVVMFRKLQQAVIWLKELLLAWLRELLARNPEPPPVDKAEQPPMNLSGLGEGGQAAPWLLWLEKAFMILIETALVLLLLYILYLIVRKLPGLLKALYLKLMGILARKETHKGAGGYEDDVESLMDWKSLRDQLAARLKGWLPHKSEPLEKWEELKDNKEKVRYLYRAWILKAVGEGYQLKRHQTPLENTKDIQKWDPIKGQSPESLISLYEQVRYGGKAAEDREVNDLKKSVEKKQ</sequence>
<feature type="transmembrane region" description="Helical" evidence="1">
    <location>
        <begin position="268"/>
        <end position="289"/>
    </location>
</feature>
<feature type="transmembrane region" description="Helical" evidence="1">
    <location>
        <begin position="68"/>
        <end position="84"/>
    </location>
</feature>
<keyword evidence="3" id="KW-1185">Reference proteome</keyword>
<organism evidence="2 3">
    <name type="scientific">Paenibacillus radicis</name>
    <name type="common">ex Xue et al. 2023</name>
    <dbReference type="NCBI Taxonomy" id="2972489"/>
    <lineage>
        <taxon>Bacteria</taxon>
        <taxon>Bacillati</taxon>
        <taxon>Bacillota</taxon>
        <taxon>Bacilli</taxon>
        <taxon>Bacillales</taxon>
        <taxon>Paenibacillaceae</taxon>
        <taxon>Paenibacillus</taxon>
    </lineage>
</organism>
<evidence type="ECO:0000313" key="3">
    <source>
        <dbReference type="Proteomes" id="UP001300012"/>
    </source>
</evidence>
<proteinExistence type="predicted"/>
<reference evidence="2 3" key="1">
    <citation type="submission" date="2022-08" db="EMBL/GenBank/DDBJ databases">
        <title>Paenibacillus endoradicis sp. nov., Paenibacillus radicibacter sp. nov and Paenibacillus pararadicis sp. nov., three cold-adapted plant growth-promoting bacteria isolated from root of Larix gmelinii in Great Khingan.</title>
        <authorList>
            <person name="Xue H."/>
        </authorList>
    </citation>
    <scope>NUCLEOTIDE SEQUENCE [LARGE SCALE GENOMIC DNA]</scope>
    <source>
        <strain evidence="2 3">N5-1-1-5</strain>
    </source>
</reference>
<keyword evidence="1" id="KW-1133">Transmembrane helix</keyword>